<evidence type="ECO:0000256" key="1">
    <source>
        <dbReference type="ARBA" id="ARBA00005254"/>
    </source>
</evidence>
<dbReference type="PANTHER" id="PTHR43802">
    <property type="entry name" value="ENOYL-COA HYDRATASE"/>
    <property type="match status" value="1"/>
</dbReference>
<keyword evidence="3" id="KW-1185">Reference proteome</keyword>
<dbReference type="Proteomes" id="UP001161325">
    <property type="component" value="Unassembled WGS sequence"/>
</dbReference>
<dbReference type="EMBL" id="BRXS01000005">
    <property type="protein sequence ID" value="GLC27016.1"/>
    <property type="molecule type" value="Genomic_DNA"/>
</dbReference>
<dbReference type="GO" id="GO:0016853">
    <property type="term" value="F:isomerase activity"/>
    <property type="evidence" value="ECO:0007669"/>
    <property type="project" value="UniProtKB-KW"/>
</dbReference>
<evidence type="ECO:0000313" key="3">
    <source>
        <dbReference type="Proteomes" id="UP001161325"/>
    </source>
</evidence>
<protein>
    <submittedName>
        <fullName evidence="2">2-(1,2-epoxy-1,2-dihydrophenyl)acetyl-CoA isomerase</fullName>
    </submittedName>
</protein>
<gene>
    <name evidence="2" type="ORF">rosag_35290</name>
</gene>
<comment type="caution">
    <text evidence="2">The sequence shown here is derived from an EMBL/GenBank/DDBJ whole genome shotgun (WGS) entry which is preliminary data.</text>
</comment>
<dbReference type="InterPro" id="IPR029045">
    <property type="entry name" value="ClpP/crotonase-like_dom_sf"/>
</dbReference>
<dbReference type="InterPro" id="IPR001753">
    <property type="entry name" value="Enoyl-CoA_hydra/iso"/>
</dbReference>
<dbReference type="Gene3D" id="1.10.12.10">
    <property type="entry name" value="Lyase 2-enoyl-coa Hydratase, Chain A, domain 2"/>
    <property type="match status" value="1"/>
</dbReference>
<dbReference type="InterPro" id="IPR014748">
    <property type="entry name" value="Enoyl-CoA_hydra_C"/>
</dbReference>
<dbReference type="AlphaFoldDB" id="A0AA37QC41"/>
<reference evidence="2" key="1">
    <citation type="submission" date="2022-08" db="EMBL/GenBank/DDBJ databases">
        <title>Draft genome sequencing of Roseisolibacter agri AW1220.</title>
        <authorList>
            <person name="Tobiishi Y."/>
            <person name="Tonouchi A."/>
        </authorList>
    </citation>
    <scope>NUCLEOTIDE SEQUENCE</scope>
    <source>
        <strain evidence="2">AW1220</strain>
    </source>
</reference>
<proteinExistence type="inferred from homology"/>
<dbReference type="Pfam" id="PF00378">
    <property type="entry name" value="ECH_1"/>
    <property type="match status" value="1"/>
</dbReference>
<name>A0AA37QC41_9BACT</name>
<dbReference type="CDD" id="cd06558">
    <property type="entry name" value="crotonase-like"/>
    <property type="match status" value="1"/>
</dbReference>
<organism evidence="2 3">
    <name type="scientific">Roseisolibacter agri</name>
    <dbReference type="NCBI Taxonomy" id="2014610"/>
    <lineage>
        <taxon>Bacteria</taxon>
        <taxon>Pseudomonadati</taxon>
        <taxon>Gemmatimonadota</taxon>
        <taxon>Gemmatimonadia</taxon>
        <taxon>Gemmatimonadales</taxon>
        <taxon>Gemmatimonadaceae</taxon>
        <taxon>Roseisolibacter</taxon>
    </lineage>
</organism>
<evidence type="ECO:0000313" key="2">
    <source>
        <dbReference type="EMBL" id="GLC27016.1"/>
    </source>
</evidence>
<dbReference type="PANTHER" id="PTHR43802:SF1">
    <property type="entry name" value="IP11341P-RELATED"/>
    <property type="match status" value="1"/>
</dbReference>
<dbReference type="Gene3D" id="3.90.226.10">
    <property type="entry name" value="2-enoyl-CoA Hydratase, Chain A, domain 1"/>
    <property type="match status" value="1"/>
</dbReference>
<accession>A0AA37QC41</accession>
<dbReference type="RefSeq" id="WP_284351464.1">
    <property type="nucleotide sequence ID" value="NZ_BRXS01000005.1"/>
</dbReference>
<comment type="similarity">
    <text evidence="1">Belongs to the enoyl-CoA hydratase/isomerase family.</text>
</comment>
<sequence>MSTAATVHVAREGAVTRITIDRPARRNAVDLPTLAALREALVAAGADEGRVVVLTGAGDAFCAGADLAATSAEEIARFDVTAALRDHNNPVVQAIRALPKPVIARVHGPAAGVGMNFALACDLIVASEAATFGQVFVKIGLMPDGGGTYLLPRLVGYHKAFELMALGDLVTARDAERLGIVSRVVPAEQLDAAVEELATRLARAPRAAITAIKKGLQHGETSDLAGALEFEAVHQDACFHHADFVEGVTAFLQKRAPRFA</sequence>
<dbReference type="SUPFAM" id="SSF52096">
    <property type="entry name" value="ClpP/crotonase"/>
    <property type="match status" value="1"/>
</dbReference>
<keyword evidence="2" id="KW-0413">Isomerase</keyword>